<dbReference type="Proteomes" id="UP000053555">
    <property type="component" value="Unassembled WGS sequence"/>
</dbReference>
<accession>A0A0B2R485</accession>
<protein>
    <submittedName>
        <fullName evidence="1">Uncharacterized protein</fullName>
    </submittedName>
</protein>
<reference evidence="1" key="1">
    <citation type="submission" date="2014-07" db="EMBL/GenBank/DDBJ databases">
        <title>Identification of a novel salt tolerance gene in wild soybean by whole-genome sequencing.</title>
        <authorList>
            <person name="Lam H.-M."/>
            <person name="Qi X."/>
            <person name="Li M.-W."/>
            <person name="Liu X."/>
            <person name="Xie M."/>
            <person name="Ni M."/>
            <person name="Xu X."/>
        </authorList>
    </citation>
    <scope>NUCLEOTIDE SEQUENCE [LARGE SCALE GENOMIC DNA]</scope>
    <source>
        <tissue evidence="1">Root</tissue>
    </source>
</reference>
<organism evidence="1">
    <name type="scientific">Glycine soja</name>
    <name type="common">Wild soybean</name>
    <dbReference type="NCBI Taxonomy" id="3848"/>
    <lineage>
        <taxon>Eukaryota</taxon>
        <taxon>Viridiplantae</taxon>
        <taxon>Streptophyta</taxon>
        <taxon>Embryophyta</taxon>
        <taxon>Tracheophyta</taxon>
        <taxon>Spermatophyta</taxon>
        <taxon>Magnoliopsida</taxon>
        <taxon>eudicotyledons</taxon>
        <taxon>Gunneridae</taxon>
        <taxon>Pentapetalae</taxon>
        <taxon>rosids</taxon>
        <taxon>fabids</taxon>
        <taxon>Fabales</taxon>
        <taxon>Fabaceae</taxon>
        <taxon>Papilionoideae</taxon>
        <taxon>50 kb inversion clade</taxon>
        <taxon>NPAAA clade</taxon>
        <taxon>indigoferoid/millettioid clade</taxon>
        <taxon>Phaseoleae</taxon>
        <taxon>Glycine</taxon>
        <taxon>Glycine subgen. Soja</taxon>
    </lineage>
</organism>
<dbReference type="EMBL" id="KN653729">
    <property type="protein sequence ID" value="KHN26667.1"/>
    <property type="molecule type" value="Genomic_DNA"/>
</dbReference>
<proteinExistence type="predicted"/>
<dbReference type="AlphaFoldDB" id="A0A0B2R485"/>
<sequence length="59" mass="6727">MFVACQKKSNLAYYRVYKNHASSDEHTGEKQKRKDILHTKDTINTINPSVISIPALHKG</sequence>
<evidence type="ECO:0000313" key="1">
    <source>
        <dbReference type="EMBL" id="KHN26667.1"/>
    </source>
</evidence>
<name>A0A0B2R485_GLYSO</name>
<gene>
    <name evidence="1" type="ORF">glysoja_041491</name>
</gene>